<proteinExistence type="predicted"/>
<evidence type="ECO:0000313" key="1">
    <source>
        <dbReference type="EMBL" id="MFC6386641.1"/>
    </source>
</evidence>
<gene>
    <name evidence="1" type="ORF">ACFP7A_08505</name>
</gene>
<dbReference type="Pfam" id="PF11007">
    <property type="entry name" value="CotJA"/>
    <property type="match status" value="1"/>
</dbReference>
<comment type="caution">
    <text evidence="1">The sequence shown here is derived from an EMBL/GenBank/DDBJ whole genome shotgun (WGS) entry which is preliminary data.</text>
</comment>
<keyword evidence="2" id="KW-1185">Reference proteome</keyword>
<dbReference type="RefSeq" id="WP_253076925.1">
    <property type="nucleotide sequence ID" value="NZ_JAMXWN010000013.1"/>
</dbReference>
<accession>A0ABW1WDH8</accession>
<name>A0ABW1WDH8_9BACL</name>
<dbReference type="Proteomes" id="UP001596267">
    <property type="component" value="Unassembled WGS sequence"/>
</dbReference>
<sequence>MATYRKWYTPYVSPLDPCPPLVPVSYETPVQLYLGFQPTGMKQFSPFEALAHGTLWPGLFTPYTNPYASKKRRHDNDG</sequence>
<dbReference type="EMBL" id="JBHSTQ010000007">
    <property type="protein sequence ID" value="MFC6386641.1"/>
    <property type="molecule type" value="Genomic_DNA"/>
</dbReference>
<reference evidence="2" key="1">
    <citation type="journal article" date="2019" name="Int. J. Syst. Evol. Microbiol.">
        <title>The Global Catalogue of Microorganisms (GCM) 10K type strain sequencing project: providing services to taxonomists for standard genome sequencing and annotation.</title>
        <authorList>
            <consortium name="The Broad Institute Genomics Platform"/>
            <consortium name="The Broad Institute Genome Sequencing Center for Infectious Disease"/>
            <person name="Wu L."/>
            <person name="Ma J."/>
        </authorList>
    </citation>
    <scope>NUCLEOTIDE SEQUENCE [LARGE SCALE GENOMIC DNA]</scope>
    <source>
        <strain evidence="2">CCUG 42001</strain>
    </source>
</reference>
<dbReference type="InterPro" id="IPR020256">
    <property type="entry name" value="Spore_coat_CotJA"/>
</dbReference>
<organism evidence="1 2">
    <name type="scientific">Sporolactobacillus kofuensis</name>
    <dbReference type="NCBI Taxonomy" id="269672"/>
    <lineage>
        <taxon>Bacteria</taxon>
        <taxon>Bacillati</taxon>
        <taxon>Bacillota</taxon>
        <taxon>Bacilli</taxon>
        <taxon>Bacillales</taxon>
        <taxon>Sporolactobacillaceae</taxon>
        <taxon>Sporolactobacillus</taxon>
    </lineage>
</organism>
<protein>
    <submittedName>
        <fullName evidence="1">Spore coat associated protein CotJA</fullName>
    </submittedName>
</protein>
<evidence type="ECO:0000313" key="2">
    <source>
        <dbReference type="Proteomes" id="UP001596267"/>
    </source>
</evidence>